<dbReference type="Gene3D" id="1.10.20.10">
    <property type="entry name" value="Histone, subunit A"/>
    <property type="match status" value="1"/>
</dbReference>
<proteinExistence type="predicted"/>
<feature type="domain" description="Transcription factor CBF/NF-Y/archaeal histone" evidence="4">
    <location>
        <begin position="59"/>
        <end position="91"/>
    </location>
</feature>
<feature type="compositionally biased region" description="Pro residues" evidence="3">
    <location>
        <begin position="238"/>
        <end position="247"/>
    </location>
</feature>
<dbReference type="CDD" id="cd22905">
    <property type="entry name" value="HFD_Dr1"/>
    <property type="match status" value="1"/>
</dbReference>
<dbReference type="PANTHER" id="PTHR47173">
    <property type="entry name" value="PROTEIN DR1 HOMOLOG"/>
    <property type="match status" value="1"/>
</dbReference>
<evidence type="ECO:0000313" key="5">
    <source>
        <dbReference type="EMBL" id="CAL5006648.1"/>
    </source>
</evidence>
<dbReference type="PANTHER" id="PTHR47173:SF2">
    <property type="entry name" value="PROTEIN DR1 HOMOLOG ISOFORM X1"/>
    <property type="match status" value="1"/>
</dbReference>
<dbReference type="SUPFAM" id="SSF47113">
    <property type="entry name" value="Histone-fold"/>
    <property type="match status" value="1"/>
</dbReference>
<dbReference type="FunFam" id="1.10.20.10:FF:000019">
    <property type="entry name" value="Negative cofactor 2 beta"/>
    <property type="match status" value="1"/>
</dbReference>
<dbReference type="InterPro" id="IPR003958">
    <property type="entry name" value="CBFA_NFYB_domain"/>
</dbReference>
<protein>
    <recommendedName>
        <fullName evidence="4">Transcription factor CBF/NF-Y/archaeal histone domain-containing protein</fullName>
    </recommendedName>
</protein>
<keyword evidence="6" id="KW-1185">Reference proteome</keyword>
<feature type="compositionally biased region" description="Pro residues" evidence="3">
    <location>
        <begin position="256"/>
        <end position="279"/>
    </location>
</feature>
<sequence>MDPMDIVGKSKEDVSLPKSTMFKIIKEMLPPDVRVARDAQDLLVECCVGKKYRSLCSIHVEFINLLSSESNEVCSREEKKTIAPEHVLKALSDLGFREYIDEVYAAYEQHKLDTLDSPKAGKFTGIEMTEEEAVAEQQRMFAEARARMNNGAPKPKEPEQEPQQQPHPQLQLHTPPQQPMQPQLQLHSPTQQSLQPQLQLHPQPQQHPQVQLHPQPQQPQMQPQQPQMQPQQPEVQPQQPPQVPLHPQPQQAPQVPLHPQPQQPLQVPPHPSPEQPSQPQPQMHLQSQEPPQVQLQPQLQQAQPQPQAQNEHGADS</sequence>
<name>A0ABC9BRI0_9POAL</name>
<evidence type="ECO:0000256" key="1">
    <source>
        <dbReference type="ARBA" id="ARBA00004123"/>
    </source>
</evidence>
<evidence type="ECO:0000256" key="3">
    <source>
        <dbReference type="SAM" id="MobiDB-lite"/>
    </source>
</evidence>
<feature type="region of interest" description="Disordered" evidence="3">
    <location>
        <begin position="149"/>
        <end position="316"/>
    </location>
</feature>
<evidence type="ECO:0000256" key="2">
    <source>
        <dbReference type="ARBA" id="ARBA00023242"/>
    </source>
</evidence>
<keyword evidence="2" id="KW-0539">Nucleus</keyword>
<dbReference type="GO" id="GO:0005634">
    <property type="term" value="C:nucleus"/>
    <property type="evidence" value="ECO:0007669"/>
    <property type="project" value="UniProtKB-SubCell"/>
</dbReference>
<dbReference type="EMBL" id="OZ075137">
    <property type="protein sequence ID" value="CAL5006648.1"/>
    <property type="molecule type" value="Genomic_DNA"/>
</dbReference>
<gene>
    <name evidence="5" type="ORF">URODEC1_LOCUS68128</name>
</gene>
<dbReference type="AlphaFoldDB" id="A0ABC9BRI0"/>
<feature type="compositionally biased region" description="Low complexity" evidence="3">
    <location>
        <begin position="161"/>
        <end position="237"/>
    </location>
</feature>
<comment type="subcellular location">
    <subcellularLocation>
        <location evidence="1">Nucleus</location>
    </subcellularLocation>
</comment>
<evidence type="ECO:0000313" key="6">
    <source>
        <dbReference type="Proteomes" id="UP001497457"/>
    </source>
</evidence>
<dbReference type="InterPro" id="IPR044255">
    <property type="entry name" value="Dr1-like"/>
</dbReference>
<reference evidence="6" key="1">
    <citation type="submission" date="2024-06" db="EMBL/GenBank/DDBJ databases">
        <authorList>
            <person name="Ryan C."/>
        </authorList>
    </citation>
    <scope>NUCLEOTIDE SEQUENCE [LARGE SCALE GENOMIC DNA]</scope>
</reference>
<dbReference type="Proteomes" id="UP001497457">
    <property type="component" value="Chromosome 27b"/>
</dbReference>
<organism evidence="5 6">
    <name type="scientific">Urochloa decumbens</name>
    <dbReference type="NCBI Taxonomy" id="240449"/>
    <lineage>
        <taxon>Eukaryota</taxon>
        <taxon>Viridiplantae</taxon>
        <taxon>Streptophyta</taxon>
        <taxon>Embryophyta</taxon>
        <taxon>Tracheophyta</taxon>
        <taxon>Spermatophyta</taxon>
        <taxon>Magnoliopsida</taxon>
        <taxon>Liliopsida</taxon>
        <taxon>Poales</taxon>
        <taxon>Poaceae</taxon>
        <taxon>PACMAD clade</taxon>
        <taxon>Panicoideae</taxon>
        <taxon>Panicodae</taxon>
        <taxon>Paniceae</taxon>
        <taxon>Melinidinae</taxon>
        <taxon>Urochloa</taxon>
    </lineage>
</organism>
<feature type="domain" description="Transcription factor CBF/NF-Y/archaeal histone" evidence="4">
    <location>
        <begin position="15"/>
        <end position="48"/>
    </location>
</feature>
<dbReference type="InterPro" id="IPR009072">
    <property type="entry name" value="Histone-fold"/>
</dbReference>
<dbReference type="Pfam" id="PF00808">
    <property type="entry name" value="CBFD_NFYB_HMF"/>
    <property type="match status" value="2"/>
</dbReference>
<reference evidence="5 6" key="2">
    <citation type="submission" date="2024-10" db="EMBL/GenBank/DDBJ databases">
        <authorList>
            <person name="Ryan C."/>
        </authorList>
    </citation>
    <scope>NUCLEOTIDE SEQUENCE [LARGE SCALE GENOMIC DNA]</scope>
</reference>
<feature type="compositionally biased region" description="Low complexity" evidence="3">
    <location>
        <begin position="280"/>
        <end position="309"/>
    </location>
</feature>
<evidence type="ECO:0000259" key="4">
    <source>
        <dbReference type="Pfam" id="PF00808"/>
    </source>
</evidence>
<accession>A0ABC9BRI0</accession>